<protein>
    <submittedName>
        <fullName evidence="1">Uncharacterized protein</fullName>
    </submittedName>
</protein>
<evidence type="ECO:0000313" key="2">
    <source>
        <dbReference type="Proteomes" id="UP001589627"/>
    </source>
</evidence>
<dbReference type="RefSeq" id="WP_378193730.1">
    <property type="nucleotide sequence ID" value="NZ_JBHLZP010000003.1"/>
</dbReference>
<reference evidence="1 2" key="1">
    <citation type="submission" date="2024-09" db="EMBL/GenBank/DDBJ databases">
        <authorList>
            <person name="Sun Q."/>
            <person name="Mori K."/>
        </authorList>
    </citation>
    <scope>NUCLEOTIDE SEQUENCE [LARGE SCALE GENOMIC DNA]</scope>
    <source>
        <strain evidence="1 2">TBRC 0563</strain>
    </source>
</reference>
<proteinExistence type="predicted"/>
<name>A0ABV5Y743_9ACTN</name>
<gene>
    <name evidence="1" type="ORF">ACFFNX_01370</name>
</gene>
<accession>A0ABV5Y743</accession>
<comment type="caution">
    <text evidence="1">The sequence shown here is derived from an EMBL/GenBank/DDBJ whole genome shotgun (WGS) entry which is preliminary data.</text>
</comment>
<organism evidence="1 2">
    <name type="scientific">Actinoallomurus acaciae</name>
    <dbReference type="NCBI Taxonomy" id="502577"/>
    <lineage>
        <taxon>Bacteria</taxon>
        <taxon>Bacillati</taxon>
        <taxon>Actinomycetota</taxon>
        <taxon>Actinomycetes</taxon>
        <taxon>Streptosporangiales</taxon>
        <taxon>Thermomonosporaceae</taxon>
        <taxon>Actinoallomurus</taxon>
    </lineage>
</organism>
<dbReference type="Proteomes" id="UP001589627">
    <property type="component" value="Unassembled WGS sequence"/>
</dbReference>
<keyword evidence="2" id="KW-1185">Reference proteome</keyword>
<sequence length="164" mass="17671">MPLSTDGLLGMAVVVVDDVDTVLIHRSVLNRVAEIAFRLGCYGAIPLGRRPVSLSGTQVSWLRRDLDQVMAFADATLRTGWELWELAAAPADEPVPVLDAPHGRVWVDPARGFELRGTGGGPQRTAVWEQPSGTARRVALSRLIAPLSGAAARAQVLEIHEYDA</sequence>
<dbReference type="EMBL" id="JBHLZP010000003">
    <property type="protein sequence ID" value="MFB9830840.1"/>
    <property type="molecule type" value="Genomic_DNA"/>
</dbReference>
<evidence type="ECO:0000313" key="1">
    <source>
        <dbReference type="EMBL" id="MFB9830840.1"/>
    </source>
</evidence>